<reference evidence="2" key="2">
    <citation type="submission" date="2020-05" db="UniProtKB">
        <authorList>
            <consortium name="EnsemblMetazoa"/>
        </authorList>
    </citation>
    <scope>IDENTIFICATION</scope>
    <source>
        <strain evidence="2">IAEA</strain>
    </source>
</reference>
<accession>A0A1B0BDE2</accession>
<dbReference type="Gene3D" id="1.10.287.40">
    <property type="entry name" value="Serine-tRNA synthetase, tRNA binding domain"/>
    <property type="match status" value="1"/>
</dbReference>
<dbReference type="EMBL" id="JXJN01012454">
    <property type="status" value="NOT_ANNOTATED_CDS"/>
    <property type="molecule type" value="Genomic_DNA"/>
</dbReference>
<dbReference type="InterPro" id="IPR015866">
    <property type="entry name" value="Ser-tRNA-synth_1_N"/>
</dbReference>
<dbReference type="STRING" id="67801.A0A1B0BDE2"/>
<dbReference type="VEuPathDB" id="VectorBase:GPPI026503"/>
<dbReference type="InterPro" id="IPR042103">
    <property type="entry name" value="SerRS_1_N_sf"/>
</dbReference>
<feature type="domain" description="Serine-tRNA synthetase type1 N-terminal" evidence="1">
    <location>
        <begin position="2"/>
        <end position="59"/>
    </location>
</feature>
<organism evidence="2 3">
    <name type="scientific">Glossina palpalis gambiensis</name>
    <dbReference type="NCBI Taxonomy" id="67801"/>
    <lineage>
        <taxon>Eukaryota</taxon>
        <taxon>Metazoa</taxon>
        <taxon>Ecdysozoa</taxon>
        <taxon>Arthropoda</taxon>
        <taxon>Hexapoda</taxon>
        <taxon>Insecta</taxon>
        <taxon>Pterygota</taxon>
        <taxon>Neoptera</taxon>
        <taxon>Endopterygota</taxon>
        <taxon>Diptera</taxon>
        <taxon>Brachycera</taxon>
        <taxon>Muscomorpha</taxon>
        <taxon>Hippoboscoidea</taxon>
        <taxon>Glossinidae</taxon>
        <taxon>Glossina</taxon>
    </lineage>
</organism>
<keyword evidence="3" id="KW-1185">Reference proteome</keyword>
<dbReference type="Proteomes" id="UP000092460">
    <property type="component" value="Unassembled WGS sequence"/>
</dbReference>
<dbReference type="Pfam" id="PF02403">
    <property type="entry name" value="Seryl_tRNA_N"/>
    <property type="match status" value="1"/>
</dbReference>
<protein>
    <recommendedName>
        <fullName evidence="1">Serine-tRNA synthetase type1 N-terminal domain-containing protein</fullName>
    </recommendedName>
</protein>
<proteinExistence type="predicted"/>
<name>A0A1B0BDE2_9MUSC</name>
<evidence type="ECO:0000259" key="1">
    <source>
        <dbReference type="Pfam" id="PF02403"/>
    </source>
</evidence>
<dbReference type="EnsemblMetazoa" id="GPPI026503-RA">
    <property type="protein sequence ID" value="GPPI026503-PA"/>
    <property type="gene ID" value="GPPI026503"/>
</dbReference>
<evidence type="ECO:0000313" key="2">
    <source>
        <dbReference type="EnsemblMetazoa" id="GPPI026503-PA"/>
    </source>
</evidence>
<reference evidence="3" key="1">
    <citation type="submission" date="2015-01" db="EMBL/GenBank/DDBJ databases">
        <authorList>
            <person name="Aksoy S."/>
            <person name="Warren W."/>
            <person name="Wilson R.K."/>
        </authorList>
    </citation>
    <scope>NUCLEOTIDE SEQUENCE [LARGE SCALE GENOMIC DNA]</scope>
    <source>
        <strain evidence="3">IAEA</strain>
    </source>
</reference>
<sequence>MVLDLDLFRSDKGGDPDAVCRNQEKRFKDVETVISEDMEWRRRHHQADNLNKVKNLCSKVDW</sequence>
<evidence type="ECO:0000313" key="3">
    <source>
        <dbReference type="Proteomes" id="UP000092460"/>
    </source>
</evidence>
<dbReference type="AlphaFoldDB" id="A0A1B0BDE2"/>